<dbReference type="AlphaFoldDB" id="A0A0F8W0H5"/>
<organism evidence="1">
    <name type="scientific">marine sediment metagenome</name>
    <dbReference type="NCBI Taxonomy" id="412755"/>
    <lineage>
        <taxon>unclassified sequences</taxon>
        <taxon>metagenomes</taxon>
        <taxon>ecological metagenomes</taxon>
    </lineage>
</organism>
<evidence type="ECO:0000313" key="1">
    <source>
        <dbReference type="EMBL" id="KKK50108.1"/>
    </source>
</evidence>
<sequence>MARFQLNTYAKKKPKGKIVTKKSFDSPKAARLSNAAQKAIYFEIVDGRDNRIIEMKIEEGE</sequence>
<accession>A0A0F8W0H5</accession>
<protein>
    <submittedName>
        <fullName evidence="1">Uncharacterized protein</fullName>
    </submittedName>
</protein>
<reference evidence="1" key="1">
    <citation type="journal article" date="2015" name="Nature">
        <title>Complex archaea that bridge the gap between prokaryotes and eukaryotes.</title>
        <authorList>
            <person name="Spang A."/>
            <person name="Saw J.H."/>
            <person name="Jorgensen S.L."/>
            <person name="Zaremba-Niedzwiedzka K."/>
            <person name="Martijn J."/>
            <person name="Lind A.E."/>
            <person name="van Eijk R."/>
            <person name="Schleper C."/>
            <person name="Guy L."/>
            <person name="Ettema T.J."/>
        </authorList>
    </citation>
    <scope>NUCLEOTIDE SEQUENCE</scope>
</reference>
<dbReference type="EMBL" id="LAZR01068188">
    <property type="protein sequence ID" value="KKK50108.1"/>
    <property type="molecule type" value="Genomic_DNA"/>
</dbReference>
<comment type="caution">
    <text evidence="1">The sequence shown here is derived from an EMBL/GenBank/DDBJ whole genome shotgun (WGS) entry which is preliminary data.</text>
</comment>
<gene>
    <name evidence="1" type="ORF">LCGC14_3128320</name>
</gene>
<proteinExistence type="predicted"/>
<name>A0A0F8W0H5_9ZZZZ</name>